<evidence type="ECO:0000313" key="3">
    <source>
        <dbReference type="Proteomes" id="UP000295083"/>
    </source>
</evidence>
<feature type="compositionally biased region" description="Polar residues" evidence="1">
    <location>
        <begin position="1"/>
        <end position="19"/>
    </location>
</feature>
<dbReference type="Proteomes" id="UP000295083">
    <property type="component" value="Unassembled WGS sequence"/>
</dbReference>
<accession>A0A4R8QMV1</accession>
<evidence type="ECO:0000256" key="1">
    <source>
        <dbReference type="SAM" id="MobiDB-lite"/>
    </source>
</evidence>
<evidence type="ECO:0000313" key="2">
    <source>
        <dbReference type="EMBL" id="TDZ39580.1"/>
    </source>
</evidence>
<organism evidence="2 3">
    <name type="scientific">Colletotrichum spinosum</name>
    <dbReference type="NCBI Taxonomy" id="1347390"/>
    <lineage>
        <taxon>Eukaryota</taxon>
        <taxon>Fungi</taxon>
        <taxon>Dikarya</taxon>
        <taxon>Ascomycota</taxon>
        <taxon>Pezizomycotina</taxon>
        <taxon>Sordariomycetes</taxon>
        <taxon>Hypocreomycetidae</taxon>
        <taxon>Glomerellales</taxon>
        <taxon>Glomerellaceae</taxon>
        <taxon>Colletotrichum</taxon>
        <taxon>Colletotrichum orbiculare species complex</taxon>
    </lineage>
</organism>
<keyword evidence="3" id="KW-1185">Reference proteome</keyword>
<feature type="compositionally biased region" description="Low complexity" evidence="1">
    <location>
        <begin position="96"/>
        <end position="111"/>
    </location>
</feature>
<comment type="caution">
    <text evidence="2">The sequence shown here is derived from an EMBL/GenBank/DDBJ whole genome shotgun (WGS) entry which is preliminary data.</text>
</comment>
<name>A0A4R8QMV1_9PEZI</name>
<gene>
    <name evidence="2" type="ORF">C8035_v005427</name>
</gene>
<protein>
    <submittedName>
        <fullName evidence="2">Uncharacterized protein</fullName>
    </submittedName>
</protein>
<feature type="region of interest" description="Disordered" evidence="1">
    <location>
        <begin position="79"/>
        <end position="111"/>
    </location>
</feature>
<feature type="region of interest" description="Disordered" evidence="1">
    <location>
        <begin position="1"/>
        <end position="49"/>
    </location>
</feature>
<reference evidence="2 3" key="1">
    <citation type="submission" date="2018-11" db="EMBL/GenBank/DDBJ databases">
        <title>Genome sequence and assembly of Colletotrichum spinosum.</title>
        <authorList>
            <person name="Gan P."/>
            <person name="Shirasu K."/>
        </authorList>
    </citation>
    <scope>NUCLEOTIDE SEQUENCE [LARGE SCALE GENOMIC DNA]</scope>
    <source>
        <strain evidence="2 3">CBS 515.97</strain>
    </source>
</reference>
<dbReference type="AlphaFoldDB" id="A0A4R8QMV1"/>
<dbReference type="EMBL" id="QAPG01000009">
    <property type="protein sequence ID" value="TDZ39580.1"/>
    <property type="molecule type" value="Genomic_DNA"/>
</dbReference>
<proteinExistence type="predicted"/>
<sequence>MNLLRLQQENTTSTSSSRDISPASPPRDAPENETRTNHHRSSSSSPPATPRPWLWRCHACGTRFRLACTRRCLRCGHMMRTRPPPPHPSLIRASRQQQQKQQQQKQQQQQQQQQRTCLMEFDYVAWAAWGMWRRRTTTTKGTTTGYEQKCSGENGRRMRRERGRACWRMCDYPSQCYHTREVEDLDPWRGEEVTSPLALSPRMLAAKSILSLDVDEADPVFGTGLFAQNQVAAEDVDPALELDMFKDAAREDEWDEWWDCEGSYCSPKDGDENGLGNVKRQYP</sequence>